<organism evidence="7 8">
    <name type="scientific">Nezara viridula</name>
    <name type="common">Southern green stink bug</name>
    <name type="synonym">Cimex viridulus</name>
    <dbReference type="NCBI Taxonomy" id="85310"/>
    <lineage>
        <taxon>Eukaryota</taxon>
        <taxon>Metazoa</taxon>
        <taxon>Ecdysozoa</taxon>
        <taxon>Arthropoda</taxon>
        <taxon>Hexapoda</taxon>
        <taxon>Insecta</taxon>
        <taxon>Pterygota</taxon>
        <taxon>Neoptera</taxon>
        <taxon>Paraneoptera</taxon>
        <taxon>Hemiptera</taxon>
        <taxon>Heteroptera</taxon>
        <taxon>Panheteroptera</taxon>
        <taxon>Pentatomomorpha</taxon>
        <taxon>Pentatomoidea</taxon>
        <taxon>Pentatomidae</taxon>
        <taxon>Pentatominae</taxon>
        <taxon>Nezara</taxon>
    </lineage>
</organism>
<dbReference type="GO" id="GO:0005879">
    <property type="term" value="C:axonemal microtubule"/>
    <property type="evidence" value="ECO:0007669"/>
    <property type="project" value="TreeGrafter"/>
</dbReference>
<dbReference type="InterPro" id="IPR036850">
    <property type="entry name" value="NDK-like_dom_sf"/>
</dbReference>
<dbReference type="CDD" id="cd04412">
    <property type="entry name" value="NDPk7B"/>
    <property type="match status" value="1"/>
</dbReference>
<comment type="subcellular location">
    <subcellularLocation>
        <location evidence="1">Cytoplasm</location>
        <location evidence="1">Cytoskeleton</location>
        <location evidence="1">Cilium axoneme</location>
    </subcellularLocation>
</comment>
<dbReference type="SMART" id="SM00676">
    <property type="entry name" value="DM10"/>
    <property type="match status" value="1"/>
</dbReference>
<dbReference type="InterPro" id="IPR006602">
    <property type="entry name" value="DM10_dom"/>
</dbReference>
<dbReference type="GO" id="GO:0005813">
    <property type="term" value="C:centrosome"/>
    <property type="evidence" value="ECO:0007669"/>
    <property type="project" value="TreeGrafter"/>
</dbReference>
<keyword evidence="3" id="KW-0206">Cytoskeleton</keyword>
<protein>
    <recommendedName>
        <fullName evidence="6">DM10 domain-containing protein</fullName>
    </recommendedName>
</protein>
<gene>
    <name evidence="7" type="ORF">NEZAVI_LOCUS9667</name>
</gene>
<sequence length="384" mass="43847">MPLTRISTTDKYSFHCEWFDTKASLLRTFFLFYFPSDGTIELYDKQRKKKFLNRIFVEDISLDDIYVGNTVKVFNRQIKITGYANEYTKKHMGESMQKTFVLLKPDGIENKSRIIRLIISKGFKISNLRMMRLSTEIIEMIFPEKKGSQEFLNLLNFLKSGPVIAMELICENAVQKFQELAGPEDPKEAKNSAPESLRSIYGVDLVYNVFHIAGTTSESERLNNIFFGPNPPPSSSETSTVVLKDSTCCVIKPHAVRNGHLGEIMCMIEDEGYSITALQMFYIDNVNAEEFFEVYRGVLQEYPEMVSELISGACLAMEITGMGEKTPKYFRNLVGPTDPEMARQLRPNTLRAVFGENKVKNALHVTDLPEDGVLEVEYFFKILV</sequence>
<evidence type="ECO:0000256" key="4">
    <source>
        <dbReference type="ARBA" id="ARBA00023273"/>
    </source>
</evidence>
<dbReference type="AlphaFoldDB" id="A0A9P0HE84"/>
<comment type="similarity">
    <text evidence="5">Belongs to the NDK family.</text>
</comment>
<feature type="domain" description="DM10" evidence="6">
    <location>
        <begin position="8"/>
        <end position="96"/>
    </location>
</feature>
<dbReference type="FunFam" id="3.30.70.141:FF:000004">
    <property type="entry name" value="Nucleoside diphosphate kinase 7"/>
    <property type="match status" value="1"/>
</dbReference>
<dbReference type="Gene3D" id="3.30.70.141">
    <property type="entry name" value="Nucleoside diphosphate kinase-like domain"/>
    <property type="match status" value="2"/>
</dbReference>
<dbReference type="InterPro" id="IPR034907">
    <property type="entry name" value="NDK-like_dom"/>
</dbReference>
<evidence type="ECO:0000256" key="5">
    <source>
        <dbReference type="PROSITE-ProRule" id="PRU00706"/>
    </source>
</evidence>
<dbReference type="SMART" id="SM00562">
    <property type="entry name" value="NDK"/>
    <property type="match status" value="2"/>
</dbReference>
<keyword evidence="4" id="KW-0966">Cell projection</keyword>
<dbReference type="PANTHER" id="PTHR43109">
    <property type="entry name" value="NUCLEOSIDE DIPHOSPHATE KINASE 7"/>
    <property type="match status" value="1"/>
</dbReference>
<reference evidence="7" key="1">
    <citation type="submission" date="2022-01" db="EMBL/GenBank/DDBJ databases">
        <authorList>
            <person name="King R."/>
        </authorList>
    </citation>
    <scope>NUCLEOTIDE SEQUENCE</scope>
</reference>
<evidence type="ECO:0000256" key="1">
    <source>
        <dbReference type="ARBA" id="ARBA00004430"/>
    </source>
</evidence>
<dbReference type="InterPro" id="IPR037993">
    <property type="entry name" value="NDPk7B"/>
</dbReference>
<keyword evidence="2" id="KW-0963">Cytoplasm</keyword>
<evidence type="ECO:0000313" key="7">
    <source>
        <dbReference type="EMBL" id="CAH1400424.1"/>
    </source>
</evidence>
<name>A0A9P0HE84_NEZVI</name>
<proteinExistence type="inferred from homology"/>
<evidence type="ECO:0000259" key="6">
    <source>
        <dbReference type="PROSITE" id="PS51336"/>
    </source>
</evidence>
<dbReference type="Gene3D" id="2.30.29.170">
    <property type="match status" value="1"/>
</dbReference>
<dbReference type="EMBL" id="OV725080">
    <property type="protein sequence ID" value="CAH1400424.1"/>
    <property type="molecule type" value="Genomic_DNA"/>
</dbReference>
<dbReference type="PANTHER" id="PTHR43109:SF2">
    <property type="entry name" value="NUCLEOSIDE DIPHOSPHATE KINASE 7"/>
    <property type="match status" value="1"/>
</dbReference>
<accession>A0A9P0HE84</accession>
<dbReference type="PROSITE" id="PS51336">
    <property type="entry name" value="DM10"/>
    <property type="match status" value="1"/>
</dbReference>
<evidence type="ECO:0000313" key="8">
    <source>
        <dbReference type="Proteomes" id="UP001152798"/>
    </source>
</evidence>
<comment type="caution">
    <text evidence="5">Lacks conserved residue(s) required for the propagation of feature annotation.</text>
</comment>
<dbReference type="Pfam" id="PF00334">
    <property type="entry name" value="NDK"/>
    <property type="match status" value="2"/>
</dbReference>
<dbReference type="OrthoDB" id="270127at2759"/>
<dbReference type="PROSITE" id="PS51374">
    <property type="entry name" value="NDPK_LIKE"/>
    <property type="match status" value="1"/>
</dbReference>
<evidence type="ECO:0000256" key="2">
    <source>
        <dbReference type="ARBA" id="ARBA00022490"/>
    </source>
</evidence>
<keyword evidence="8" id="KW-1185">Reference proteome</keyword>
<evidence type="ECO:0000256" key="3">
    <source>
        <dbReference type="ARBA" id="ARBA00023212"/>
    </source>
</evidence>
<dbReference type="Proteomes" id="UP001152798">
    <property type="component" value="Chromosome 4"/>
</dbReference>
<dbReference type="SUPFAM" id="SSF54919">
    <property type="entry name" value="Nucleoside diphosphate kinase, NDK"/>
    <property type="match status" value="2"/>
</dbReference>